<evidence type="ECO:0000313" key="4">
    <source>
        <dbReference type="EMBL" id="KAK3922953.1"/>
    </source>
</evidence>
<dbReference type="InterPro" id="IPR013892">
    <property type="entry name" value="Cyt_c_biogenesis_Cmc1-like"/>
</dbReference>
<keyword evidence="5" id="KW-1185">Reference proteome</keyword>
<dbReference type="EMBL" id="JAHWGI010001134">
    <property type="protein sequence ID" value="KAK3922953.1"/>
    <property type="molecule type" value="Genomic_DNA"/>
</dbReference>
<keyword evidence="3" id="KW-0496">Mitochondrion</keyword>
<name>A0AAE1LKD9_9NEOP</name>
<sequence>MEKDEVYRYWLAFIDGFNQLRRLPVLTIRRGIQFLAELAREPTLEDTIIEKIGGGPHGYGDPADTSIRREEVYLFPPMIWRKVRFEKCADVTENYYKCIAEKQSTEDCKSEELALYQCKTSYYNPEKIDEVENECIQQYIKLRSKFRETGSEEDLWKIKMMLLDPRYDVMRNQQKTVSK</sequence>
<comment type="subcellular location">
    <subcellularLocation>
        <location evidence="3">Mitochondrion</location>
    </subcellularLocation>
</comment>
<accession>A0AAE1LKD9</accession>
<evidence type="ECO:0000256" key="2">
    <source>
        <dbReference type="ARBA" id="ARBA00023157"/>
    </source>
</evidence>
<reference evidence="4" key="2">
    <citation type="journal article" date="2023" name="BMC Genomics">
        <title>Pest status, molecular evolution, and epigenetic factors derived from the genome assembly of Frankliniella fusca, a thysanopteran phytovirus vector.</title>
        <authorList>
            <person name="Catto M.A."/>
            <person name="Labadie P.E."/>
            <person name="Jacobson A.L."/>
            <person name="Kennedy G.G."/>
            <person name="Srinivasan R."/>
            <person name="Hunt B.G."/>
        </authorList>
    </citation>
    <scope>NUCLEOTIDE SEQUENCE</scope>
    <source>
        <strain evidence="4">PL_HMW_Pooled</strain>
    </source>
</reference>
<evidence type="ECO:0000256" key="1">
    <source>
        <dbReference type="ARBA" id="ARBA00007347"/>
    </source>
</evidence>
<comment type="caution">
    <text evidence="4">The sequence shown here is derived from an EMBL/GenBank/DDBJ whole genome shotgun (WGS) entry which is preliminary data.</text>
</comment>
<dbReference type="Pfam" id="PF08583">
    <property type="entry name" value="Cmc1"/>
    <property type="match status" value="1"/>
</dbReference>
<reference evidence="4" key="1">
    <citation type="submission" date="2021-07" db="EMBL/GenBank/DDBJ databases">
        <authorList>
            <person name="Catto M.A."/>
            <person name="Jacobson A."/>
            <person name="Kennedy G."/>
            <person name="Labadie P."/>
            <person name="Hunt B.G."/>
            <person name="Srinivasan R."/>
        </authorList>
    </citation>
    <scope>NUCLEOTIDE SEQUENCE</scope>
    <source>
        <strain evidence="4">PL_HMW_Pooled</strain>
        <tissue evidence="4">Head</tissue>
    </source>
</reference>
<comment type="similarity">
    <text evidence="1 3">Belongs to the CMC family.</text>
</comment>
<proteinExistence type="inferred from homology"/>
<evidence type="ECO:0000313" key="5">
    <source>
        <dbReference type="Proteomes" id="UP001219518"/>
    </source>
</evidence>
<dbReference type="GO" id="GO:0005739">
    <property type="term" value="C:mitochondrion"/>
    <property type="evidence" value="ECO:0007669"/>
    <property type="project" value="UniProtKB-SubCell"/>
</dbReference>
<evidence type="ECO:0000256" key="3">
    <source>
        <dbReference type="RuleBase" id="RU364104"/>
    </source>
</evidence>
<organism evidence="4 5">
    <name type="scientific">Frankliniella fusca</name>
    <dbReference type="NCBI Taxonomy" id="407009"/>
    <lineage>
        <taxon>Eukaryota</taxon>
        <taxon>Metazoa</taxon>
        <taxon>Ecdysozoa</taxon>
        <taxon>Arthropoda</taxon>
        <taxon>Hexapoda</taxon>
        <taxon>Insecta</taxon>
        <taxon>Pterygota</taxon>
        <taxon>Neoptera</taxon>
        <taxon>Paraneoptera</taxon>
        <taxon>Thysanoptera</taxon>
        <taxon>Terebrantia</taxon>
        <taxon>Thripoidea</taxon>
        <taxon>Thripidae</taxon>
        <taxon>Frankliniella</taxon>
    </lineage>
</organism>
<gene>
    <name evidence="4" type="ORF">KUF71_001612</name>
</gene>
<keyword evidence="2" id="KW-1015">Disulfide bond</keyword>
<dbReference type="Proteomes" id="UP001219518">
    <property type="component" value="Unassembled WGS sequence"/>
</dbReference>
<protein>
    <recommendedName>
        <fullName evidence="3">COX assembly mitochondrial protein</fullName>
    </recommendedName>
</protein>
<dbReference type="AlphaFoldDB" id="A0AAE1LKD9"/>